<feature type="compositionally biased region" description="Low complexity" evidence="5">
    <location>
        <begin position="781"/>
        <end position="803"/>
    </location>
</feature>
<feature type="region of interest" description="Disordered" evidence="5">
    <location>
        <begin position="1919"/>
        <end position="1977"/>
    </location>
</feature>
<feature type="compositionally biased region" description="Low complexity" evidence="5">
    <location>
        <begin position="692"/>
        <end position="701"/>
    </location>
</feature>
<keyword evidence="3" id="KW-0862">Zinc</keyword>
<feature type="region of interest" description="Disordered" evidence="5">
    <location>
        <begin position="330"/>
        <end position="363"/>
    </location>
</feature>
<feature type="compositionally biased region" description="Gly residues" evidence="5">
    <location>
        <begin position="336"/>
        <end position="351"/>
    </location>
</feature>
<dbReference type="Pfam" id="PF21055">
    <property type="entry name" value="ZSWIM4-8_C"/>
    <property type="match status" value="1"/>
</dbReference>
<feature type="compositionally biased region" description="Polar residues" evidence="5">
    <location>
        <begin position="673"/>
        <end position="684"/>
    </location>
</feature>
<keyword evidence="2 4" id="KW-0863">Zinc-finger</keyword>
<evidence type="ECO:0000256" key="4">
    <source>
        <dbReference type="PROSITE-ProRule" id="PRU00325"/>
    </source>
</evidence>
<feature type="compositionally biased region" description="Acidic residues" evidence="5">
    <location>
        <begin position="1549"/>
        <end position="1558"/>
    </location>
</feature>
<feature type="compositionally biased region" description="Low complexity" evidence="5">
    <location>
        <begin position="652"/>
        <end position="666"/>
    </location>
</feature>
<dbReference type="PANTHER" id="PTHR22619">
    <property type="entry name" value="ZINC FINGER SWIM DOMAIN CONTAINING PROTEIN 4, 5, 6"/>
    <property type="match status" value="1"/>
</dbReference>
<feature type="region of interest" description="Disordered" evidence="5">
    <location>
        <begin position="1018"/>
        <end position="1306"/>
    </location>
</feature>
<name>A0ABQ8J4F0_DERPT</name>
<dbReference type="InterPro" id="IPR048370">
    <property type="entry name" value="ZSWIM4-8_C"/>
</dbReference>
<feature type="region of interest" description="Disordered" evidence="5">
    <location>
        <begin position="1534"/>
        <end position="1584"/>
    </location>
</feature>
<feature type="compositionally biased region" description="Low complexity" evidence="5">
    <location>
        <begin position="1018"/>
        <end position="1073"/>
    </location>
</feature>
<feature type="compositionally biased region" description="Low complexity" evidence="5">
    <location>
        <begin position="1808"/>
        <end position="1818"/>
    </location>
</feature>
<sequence length="2166" mass="242073">MGINIPPTLTELAARSVAYHISFEIVERVCSPLPEQLQLRIAYWSFPDNEEDIRLYSCLANGSADEFQKGETMYRFGSVHCVLQIGFHLSATVLTSTKPCTVAVTFDRCRITSCNCTCTSQSSWCSHVVAVCLYRIYQPNKVRLRAPVSESLTRLSRDQLQKFAQYLISKSPQSILPIAQSLLDDLLLNENSNINKVRGAPDPTAGAPANEQTKWCLDEFQLHENIRKIVIKLCIPSPMVYSDVNYLSSTAPPAASEWSSLLRPLRGREPEGLWNLLSIVREMLRRHDRNAIPLLRILTEELLSCDQILIWWFSTNVSLNRGCPPNSFSNNNNHHNGGGGTNHNHNGGGNGNSNSNNNNNNRSMHSNIYASQHACCSLCDEIVVLWRLITLNPAHSFLDTHTLYVQLKEYHLKTLSVIYRLKPSSAICYSNPYHFNRSSFRSLSSSTNTTTTNNNNLNSEKFNDLTIFSGFKPAMISCLINWDNYPIPGITNQKKIHCYYDPYLHGLHGQLNSSTINHSITSTLHFNDSMIGSSWPTTTSNDNNNNNGKSPSTLNCQQQQQNHQSDQFSDTNSSGGGGGGGDNRKSRKTKNNKNRKSNQQQQQQKDKDCEESDDSGNQDICWERYSVASSVDNDNDDGDKLDEPIPGPSGLQQQQQQHSSNDQEQQQAEESNDNNIVQQQKQISNNNDDDYQIYIYNNNNNNKDDNHQQEICQNSSIDDYEWDPILLQATKIKSINDSFEILFARAEALYAHGYVDEACRLSKCLAKKLLANPPDLKFDLNNQNSELNQSSSTTTTTTTNNQSGRNHTKRMNRIRFNPILHQISLLSSSTLSKAAFLCQVLSENQETHLLAFQIGLFGLELIRPPASTKALEVKLAHQEQELVNLLKKIPLCSNALNVLREKAEQLRDGRLTTRGEALLPLSLASYLFDAFLSSNQIIPGQYRLPTDERLLFDATVAAIGLKAKVSEAEHPLLCEGTRRQRGDLALQLLVHYKDNKQRLDLIMEKLLDLEIHPIFNSSKKQQQQQSLNNVNSKSTSSSSNVQKSTIESTATIIDPIPSSSSTKDSTPKQTTSKIITENDDNNNDDQQQQQSSSTEWNMVDEFEKFNIKSTPTAKPNDCSTTSSDNNSPTIIRRTLFHKSNSGSDSSSSSSSGSGNETSSSQTSETSSNDSLSTNSDCKKSNNNPNQINNSNDDNTKITITATDGNNDDDNSKCSSIDPKAGPSSSSSSKKILDSNSSGGGSSILVTPGPTLSTSSSSQPSTTTPSTCSQQPTTYQLSSSGSQQQQQQYHHLSTTAGPSSSTTNGLQSLKPLRYKGKRHYPIIPNQPSEASAHFMFELAKTLLAKAGGNNTTVLFTQPPSSQNCRSPHRLLHMCAFQIGLYALGLHNAVSPNWLSRTYSSHVSWITCQAMEIGHQAIEFLIDTWEGHLTPSEVASLADRASRSQESLMIKAAGELALSCLPHAHALTPSEIQRALIQCKEQNKQMLERAILSVEQAAQGGGVYPEVLFDVARKWFQLYIDEKAIQIFKTKQEMNINNNDTNNNDNNGDNNNDDVDDEYCTLDNNDLQSSSSINLQTSTTTTTTNTNFDPSRPDILHICKAKQEFFDSIDLYKQRRDLFRIPEPENIMSSPSRYYPMHYYHFNNNNNNNPMIDQSAYYYHNHNHHHHHYQSSPATSLFPNGQNIYSSIPDMNNPYLFYNPSQQQQQLNNNNNVQQSNPMANYYQPNPAILYDAQRGYHQNPSSSSTYQTTLIGQNYNPIQQQQQCNNNNNNRAQYYPLLSNTPLLSSPIVVNSSSSSSSSSGLTSINPVNNGTNQGSSNIGSNGINVGVGSSSMFQSNGNYFYPIANNSQQQQQQQPLPFNIPPPPPPSLHYITPAGNILPYPFISSFTPIQRFMPPNLMASQENMRQNFKVFVDHLAQYQPSSSSSSSSSSTNTNTNTNITNGNTSSNQMNGIPIHNHSNHHHHHHHSVGQQQQQQQTNNLCPKELTYLHAAYRVGMLAMEALARRVNDDRPQAKYARNPSYGEDVRWLLSIAKKLGTQYVQEYCLCALSAISSPFVLKDIIFDSNIWIYGNQYNNTAYVHTIRSHIITPLIHKCQMMFTSGIYFQLMNIASSDYDEFISTLRTARSVFQLIPGGNLQFNDLLHKLKRTKSCKKELWQQITKALLIT</sequence>
<dbReference type="PANTHER" id="PTHR22619:SF1">
    <property type="entry name" value="ZINC FINGER SWIM DOMAIN-CONTAINING PROTEIN 8"/>
    <property type="match status" value="1"/>
</dbReference>
<reference evidence="7 8" key="2">
    <citation type="journal article" date="2022" name="Mol. Biol. Evol.">
        <title>Comparative Genomics Reveals Insights into the Divergent Evolution of Astigmatic Mites and Household Pest Adaptations.</title>
        <authorList>
            <person name="Xiong Q."/>
            <person name="Wan A.T."/>
            <person name="Liu X."/>
            <person name="Fung C.S."/>
            <person name="Xiao X."/>
            <person name="Malainual N."/>
            <person name="Hou J."/>
            <person name="Wang L."/>
            <person name="Wang M."/>
            <person name="Yang K.Y."/>
            <person name="Cui Y."/>
            <person name="Leung E.L."/>
            <person name="Nong W."/>
            <person name="Shin S.K."/>
            <person name="Au S.W."/>
            <person name="Jeong K.Y."/>
            <person name="Chew F.T."/>
            <person name="Hui J.H."/>
            <person name="Leung T.F."/>
            <person name="Tungtrongchitr A."/>
            <person name="Zhong N."/>
            <person name="Liu Z."/>
            <person name="Tsui S.K."/>
        </authorList>
    </citation>
    <scope>NUCLEOTIDE SEQUENCE [LARGE SCALE GENOMIC DNA]</scope>
    <source>
        <strain evidence="7">Derp</strain>
    </source>
</reference>
<dbReference type="Pfam" id="PF25572">
    <property type="entry name" value="TPR_ZSWIM8"/>
    <property type="match status" value="1"/>
</dbReference>
<reference evidence="7 8" key="1">
    <citation type="journal article" date="2018" name="J. Allergy Clin. Immunol.">
        <title>High-quality assembly of Dermatophagoides pteronyssinus genome and transcriptome reveals a wide range of novel allergens.</title>
        <authorList>
            <person name="Liu X.Y."/>
            <person name="Yang K.Y."/>
            <person name="Wang M.Q."/>
            <person name="Kwok J.S."/>
            <person name="Zeng X."/>
            <person name="Yang Z."/>
            <person name="Xiao X.J."/>
            <person name="Lau C.P."/>
            <person name="Li Y."/>
            <person name="Huang Z.M."/>
            <person name="Ba J.G."/>
            <person name="Yim A.K."/>
            <person name="Ouyang C.Y."/>
            <person name="Ngai S.M."/>
            <person name="Chan T.F."/>
            <person name="Leung E.L."/>
            <person name="Liu L."/>
            <person name="Liu Z.G."/>
            <person name="Tsui S.K."/>
        </authorList>
    </citation>
    <scope>NUCLEOTIDE SEQUENCE [LARGE SCALE GENOMIC DNA]</scope>
    <source>
        <strain evidence="7">Derp</strain>
    </source>
</reference>
<feature type="compositionally biased region" description="Low complexity" evidence="5">
    <location>
        <begin position="1565"/>
        <end position="1584"/>
    </location>
</feature>
<proteinExistence type="predicted"/>
<feature type="region of interest" description="Disordered" evidence="5">
    <location>
        <begin position="1789"/>
        <end position="1818"/>
    </location>
</feature>
<feature type="compositionally biased region" description="Basic residues" evidence="5">
    <location>
        <begin position="1957"/>
        <end position="1967"/>
    </location>
</feature>
<feature type="region of interest" description="Disordered" evidence="5">
    <location>
        <begin position="780"/>
        <end position="809"/>
    </location>
</feature>
<comment type="caution">
    <text evidence="7">The sequence shown here is derived from an EMBL/GenBank/DDBJ whole genome shotgun (WGS) entry which is preliminary data.</text>
</comment>
<feature type="compositionally biased region" description="Low complexity" evidence="5">
    <location>
        <begin position="1115"/>
        <end position="1129"/>
    </location>
</feature>
<keyword evidence="8" id="KW-1185">Reference proteome</keyword>
<feature type="domain" description="SWIM-type" evidence="6">
    <location>
        <begin position="100"/>
        <end position="136"/>
    </location>
</feature>
<feature type="compositionally biased region" description="Low complexity" evidence="5">
    <location>
        <begin position="1534"/>
        <end position="1548"/>
    </location>
</feature>
<feature type="compositionally biased region" description="Polar residues" evidence="5">
    <location>
        <begin position="1295"/>
        <end position="1306"/>
    </location>
</feature>
<dbReference type="Proteomes" id="UP000887458">
    <property type="component" value="Unassembled WGS sequence"/>
</dbReference>
<evidence type="ECO:0000256" key="2">
    <source>
        <dbReference type="ARBA" id="ARBA00022771"/>
    </source>
</evidence>
<feature type="compositionally biased region" description="Low complexity" evidence="5">
    <location>
        <begin position="1789"/>
        <end position="1799"/>
    </location>
</feature>
<protein>
    <submittedName>
        <fullName evidence="7">Zinc finger SWIM domain-containing protein 8</fullName>
    </submittedName>
</protein>
<feature type="compositionally biased region" description="Low complexity" evidence="5">
    <location>
        <begin position="1921"/>
        <end position="1947"/>
    </location>
</feature>
<feature type="compositionally biased region" description="Low complexity" evidence="5">
    <location>
        <begin position="1214"/>
        <end position="1236"/>
    </location>
</feature>
<dbReference type="PROSITE" id="PS50966">
    <property type="entry name" value="ZF_SWIM"/>
    <property type="match status" value="1"/>
</dbReference>
<evidence type="ECO:0000313" key="7">
    <source>
        <dbReference type="EMBL" id="KAH9417393.1"/>
    </source>
</evidence>
<feature type="region of interest" description="Disordered" evidence="5">
    <location>
        <begin position="629"/>
        <end position="707"/>
    </location>
</feature>
<evidence type="ECO:0000259" key="6">
    <source>
        <dbReference type="PROSITE" id="PS50966"/>
    </source>
</evidence>
<feature type="compositionally biased region" description="Low complexity" evidence="5">
    <location>
        <begin position="1246"/>
        <end position="1294"/>
    </location>
</feature>
<organism evidence="7 8">
    <name type="scientific">Dermatophagoides pteronyssinus</name>
    <name type="common">European house dust mite</name>
    <dbReference type="NCBI Taxonomy" id="6956"/>
    <lineage>
        <taxon>Eukaryota</taxon>
        <taxon>Metazoa</taxon>
        <taxon>Ecdysozoa</taxon>
        <taxon>Arthropoda</taxon>
        <taxon>Chelicerata</taxon>
        <taxon>Arachnida</taxon>
        <taxon>Acari</taxon>
        <taxon>Acariformes</taxon>
        <taxon>Sarcoptiformes</taxon>
        <taxon>Astigmata</taxon>
        <taxon>Psoroptidia</taxon>
        <taxon>Analgoidea</taxon>
        <taxon>Pyroglyphidae</taxon>
        <taxon>Dermatophagoidinae</taxon>
        <taxon>Dermatophagoides</taxon>
    </lineage>
</organism>
<evidence type="ECO:0000256" key="3">
    <source>
        <dbReference type="ARBA" id="ARBA00022833"/>
    </source>
</evidence>
<dbReference type="InterPro" id="IPR007527">
    <property type="entry name" value="Znf_SWIM"/>
</dbReference>
<feature type="region of interest" description="Disordered" evidence="5">
    <location>
        <begin position="535"/>
        <end position="617"/>
    </location>
</feature>
<feature type="compositionally biased region" description="Basic residues" evidence="5">
    <location>
        <begin position="585"/>
        <end position="596"/>
    </location>
</feature>
<evidence type="ECO:0000256" key="5">
    <source>
        <dbReference type="SAM" id="MobiDB-lite"/>
    </source>
</evidence>
<feature type="compositionally biased region" description="Low complexity" evidence="5">
    <location>
        <begin position="535"/>
        <end position="567"/>
    </location>
</feature>
<dbReference type="InterPro" id="IPR057945">
    <property type="entry name" value="TPR_ZSWIM8"/>
</dbReference>
<evidence type="ECO:0000313" key="8">
    <source>
        <dbReference type="Proteomes" id="UP000887458"/>
    </source>
</evidence>
<feature type="compositionally biased region" description="Low complexity" evidence="5">
    <location>
        <begin position="1139"/>
        <end position="1192"/>
    </location>
</feature>
<gene>
    <name evidence="7" type="primary">ZSWIM8_2</name>
    <name evidence="7" type="ORF">DERP_007391</name>
</gene>
<feature type="compositionally biased region" description="Low complexity" evidence="5">
    <location>
        <begin position="352"/>
        <end position="363"/>
    </location>
</feature>
<evidence type="ECO:0000256" key="1">
    <source>
        <dbReference type="ARBA" id="ARBA00022723"/>
    </source>
</evidence>
<dbReference type="EMBL" id="NJHN03000077">
    <property type="protein sequence ID" value="KAH9417393.1"/>
    <property type="molecule type" value="Genomic_DNA"/>
</dbReference>
<accession>A0ABQ8J4F0</accession>
<keyword evidence="1" id="KW-0479">Metal-binding</keyword>